<dbReference type="Proteomes" id="UP000199518">
    <property type="component" value="Unassembled WGS sequence"/>
</dbReference>
<sequence length="56" mass="6264">MISLTCTQARALAVTMTVMSVWLWYDGDIGWVITAVSAMCCPSCKQIRQRRNQGLV</sequence>
<evidence type="ECO:0000313" key="2">
    <source>
        <dbReference type="Proteomes" id="UP000199518"/>
    </source>
</evidence>
<dbReference type="EMBL" id="FOQD01000011">
    <property type="protein sequence ID" value="SFI69953.1"/>
    <property type="molecule type" value="Genomic_DNA"/>
</dbReference>
<accession>A0A1I3KBX1</accession>
<reference evidence="2" key="1">
    <citation type="submission" date="2016-10" db="EMBL/GenBank/DDBJ databases">
        <authorList>
            <person name="Varghese N."/>
            <person name="Submissions S."/>
        </authorList>
    </citation>
    <scope>NUCLEOTIDE SEQUENCE [LARGE SCALE GENOMIC DNA]</scope>
    <source>
        <strain evidence="2">DSM 26348</strain>
    </source>
</reference>
<dbReference type="STRING" id="1576369.SAMN05421753_111180"/>
<organism evidence="1 2">
    <name type="scientific">Planctomicrobium piriforme</name>
    <dbReference type="NCBI Taxonomy" id="1576369"/>
    <lineage>
        <taxon>Bacteria</taxon>
        <taxon>Pseudomonadati</taxon>
        <taxon>Planctomycetota</taxon>
        <taxon>Planctomycetia</taxon>
        <taxon>Planctomycetales</taxon>
        <taxon>Planctomycetaceae</taxon>
        <taxon>Planctomicrobium</taxon>
    </lineage>
</organism>
<gene>
    <name evidence="1" type="ORF">SAMN05421753_111180</name>
</gene>
<dbReference type="AlphaFoldDB" id="A0A1I3KBX1"/>
<proteinExistence type="predicted"/>
<evidence type="ECO:0000313" key="1">
    <source>
        <dbReference type="EMBL" id="SFI69953.1"/>
    </source>
</evidence>
<name>A0A1I3KBX1_9PLAN</name>
<keyword evidence="2" id="KW-1185">Reference proteome</keyword>
<protein>
    <submittedName>
        <fullName evidence="1">Uncharacterized protein</fullName>
    </submittedName>
</protein>